<dbReference type="Gene3D" id="3.30.300.90">
    <property type="entry name" value="BolA-like"/>
    <property type="match status" value="1"/>
</dbReference>
<proteinExistence type="inferred from homology"/>
<gene>
    <name evidence="2" type="ORF">Lwor_2537</name>
</gene>
<name>A0A0W1A4N4_9GAMM</name>
<evidence type="ECO:0000313" key="2">
    <source>
        <dbReference type="EMBL" id="KTD75971.1"/>
    </source>
</evidence>
<dbReference type="InterPro" id="IPR036065">
    <property type="entry name" value="BolA-like_sf"/>
</dbReference>
<organism evidence="2 3">
    <name type="scientific">Legionella worsleiensis</name>
    <dbReference type="NCBI Taxonomy" id="45076"/>
    <lineage>
        <taxon>Bacteria</taxon>
        <taxon>Pseudomonadati</taxon>
        <taxon>Pseudomonadota</taxon>
        <taxon>Gammaproteobacteria</taxon>
        <taxon>Legionellales</taxon>
        <taxon>Legionellaceae</taxon>
        <taxon>Legionella</taxon>
    </lineage>
</organism>
<dbReference type="RefSeq" id="WP_058494280.1">
    <property type="nucleotide sequence ID" value="NZ_CBCRUR010000017.1"/>
</dbReference>
<accession>A0A0W1A4N4</accession>
<dbReference type="SUPFAM" id="SSF82657">
    <property type="entry name" value="BolA-like"/>
    <property type="match status" value="1"/>
</dbReference>
<comment type="similarity">
    <text evidence="1">Belongs to the BolA/IbaG family.</text>
</comment>
<keyword evidence="3" id="KW-1185">Reference proteome</keyword>
<reference evidence="2 3" key="1">
    <citation type="submission" date="2015-11" db="EMBL/GenBank/DDBJ databases">
        <title>Genomic analysis of 38 Legionella species identifies large and diverse effector repertoires.</title>
        <authorList>
            <person name="Burstein D."/>
            <person name="Amaro F."/>
            <person name="Zusman T."/>
            <person name="Lifshitz Z."/>
            <person name="Cohen O."/>
            <person name="Gilbert J.A."/>
            <person name="Pupko T."/>
            <person name="Shuman H.A."/>
            <person name="Segal G."/>
        </authorList>
    </citation>
    <scope>NUCLEOTIDE SEQUENCE [LARGE SCALE GENOMIC DNA]</scope>
    <source>
        <strain evidence="2 3">ATCC 49508</strain>
    </source>
</reference>
<evidence type="ECO:0000256" key="1">
    <source>
        <dbReference type="RuleBase" id="RU003860"/>
    </source>
</evidence>
<sequence>MLSNEEIEQRLKSIDEVLHVEVTGDGYQYQLVIVTDIFLDKTRVARQQWVYAQLNDLITTGRLHAISMKTWTKEEWGKQHG</sequence>
<dbReference type="Pfam" id="PF01722">
    <property type="entry name" value="BolA"/>
    <property type="match status" value="1"/>
</dbReference>
<dbReference type="InterPro" id="IPR002634">
    <property type="entry name" value="BolA"/>
</dbReference>
<dbReference type="STRING" id="45076.Lwor_2537"/>
<evidence type="ECO:0000313" key="3">
    <source>
        <dbReference type="Proteomes" id="UP000054662"/>
    </source>
</evidence>
<dbReference type="Proteomes" id="UP000054662">
    <property type="component" value="Unassembled WGS sequence"/>
</dbReference>
<dbReference type="PATRIC" id="fig|45076.6.peg.2786"/>
<dbReference type="PIRSF" id="PIRSF003113">
    <property type="entry name" value="BolA"/>
    <property type="match status" value="1"/>
</dbReference>
<protein>
    <submittedName>
        <fullName evidence="2">BolA like protein</fullName>
    </submittedName>
</protein>
<dbReference type="OrthoDB" id="9801469at2"/>
<dbReference type="EMBL" id="LNZC01000031">
    <property type="protein sequence ID" value="KTD75971.1"/>
    <property type="molecule type" value="Genomic_DNA"/>
</dbReference>
<comment type="caution">
    <text evidence="2">The sequence shown here is derived from an EMBL/GenBank/DDBJ whole genome shotgun (WGS) entry which is preliminary data.</text>
</comment>
<dbReference type="AlphaFoldDB" id="A0A0W1A4N4"/>